<comment type="caution">
    <text evidence="2">The sequence shown here is derived from an EMBL/GenBank/DDBJ whole genome shotgun (WGS) entry which is preliminary data.</text>
</comment>
<proteinExistence type="predicted"/>
<organism evidence="2 3">
    <name type="scientific">Rapidithrix thailandica</name>
    <dbReference type="NCBI Taxonomy" id="413964"/>
    <lineage>
        <taxon>Bacteria</taxon>
        <taxon>Pseudomonadati</taxon>
        <taxon>Bacteroidota</taxon>
        <taxon>Cytophagia</taxon>
        <taxon>Cytophagales</taxon>
        <taxon>Flammeovirgaceae</taxon>
        <taxon>Rapidithrix</taxon>
    </lineage>
</organism>
<dbReference type="AlphaFoldDB" id="A0AAW9SB36"/>
<gene>
    <name evidence="2" type="ORF">AAG747_13715</name>
</gene>
<accession>A0AAW9SB36</accession>
<dbReference type="EMBL" id="JBDKWZ010000007">
    <property type="protein sequence ID" value="MEN7548975.1"/>
    <property type="molecule type" value="Genomic_DNA"/>
</dbReference>
<protein>
    <submittedName>
        <fullName evidence="2">Uncharacterized protein</fullName>
    </submittedName>
</protein>
<evidence type="ECO:0000256" key="1">
    <source>
        <dbReference type="SAM" id="SignalP"/>
    </source>
</evidence>
<name>A0AAW9SB36_9BACT</name>
<reference evidence="2 3" key="1">
    <citation type="submission" date="2024-04" db="EMBL/GenBank/DDBJ databases">
        <title>Novel genus in family Flammeovirgaceae.</title>
        <authorList>
            <person name="Nguyen T.H."/>
            <person name="Vuong T.Q."/>
            <person name="Le H."/>
            <person name="Kim S.-G."/>
        </authorList>
    </citation>
    <scope>NUCLEOTIDE SEQUENCE [LARGE SCALE GENOMIC DNA]</scope>
    <source>
        <strain evidence="2 3">JCM 23209</strain>
    </source>
</reference>
<evidence type="ECO:0000313" key="2">
    <source>
        <dbReference type="EMBL" id="MEN7548975.1"/>
    </source>
</evidence>
<dbReference type="RefSeq" id="WP_346821748.1">
    <property type="nucleotide sequence ID" value="NZ_JBDKWZ010000007.1"/>
</dbReference>
<sequence length="154" mass="17754">MKISFTLLFFMMWNQLAMGQTTNVTSNIYHKPHQSSSLFPGSTIETSSEINFYDRELLKNREAEVDLALTVNSTDHDVTLSMYANQEMEITLRLITPDQQVVFEQLCKVCQEPLTLKIPYQAHDLSKLQILSSKQQHLETFTIEKQATGILVRR</sequence>
<evidence type="ECO:0000313" key="3">
    <source>
        <dbReference type="Proteomes" id="UP001403385"/>
    </source>
</evidence>
<feature type="signal peptide" evidence="1">
    <location>
        <begin position="1"/>
        <end position="19"/>
    </location>
</feature>
<keyword evidence="1" id="KW-0732">Signal</keyword>
<dbReference type="Proteomes" id="UP001403385">
    <property type="component" value="Unassembled WGS sequence"/>
</dbReference>
<feature type="chain" id="PRO_5043465934" evidence="1">
    <location>
        <begin position="20"/>
        <end position="154"/>
    </location>
</feature>
<keyword evidence="3" id="KW-1185">Reference proteome</keyword>